<evidence type="ECO:0000313" key="1">
    <source>
        <dbReference type="EMBL" id="RBP83091.1"/>
    </source>
</evidence>
<accession>A0A366J7T4</accession>
<proteinExistence type="predicted"/>
<name>A0A366J7T4_9GAMM</name>
<comment type="caution">
    <text evidence="1">The sequence shown here is derived from an EMBL/GenBank/DDBJ whole genome shotgun (WGS) entry which is preliminary data.</text>
</comment>
<protein>
    <submittedName>
        <fullName evidence="1">Uncharacterized protein</fullName>
    </submittedName>
</protein>
<dbReference type="AlphaFoldDB" id="A0A366J7T4"/>
<dbReference type="Proteomes" id="UP000252792">
    <property type="component" value="Unassembled WGS sequence"/>
</dbReference>
<gene>
    <name evidence="1" type="ORF">DFP80_10758</name>
</gene>
<dbReference type="EMBL" id="QNSE01000007">
    <property type="protein sequence ID" value="RBP83091.1"/>
    <property type="molecule type" value="Genomic_DNA"/>
</dbReference>
<reference evidence="1 2" key="1">
    <citation type="submission" date="2018-06" db="EMBL/GenBank/DDBJ databases">
        <title>Genomic Encyclopedia of Type Strains, Phase III (KMG-III): the genomes of soil and plant-associated and newly described type strains.</title>
        <authorList>
            <person name="Whitman W."/>
        </authorList>
    </citation>
    <scope>NUCLEOTIDE SEQUENCE [LARGE SCALE GENOMIC DNA]</scope>
    <source>
        <strain evidence="1 2">CECT 7377</strain>
    </source>
</reference>
<evidence type="ECO:0000313" key="2">
    <source>
        <dbReference type="Proteomes" id="UP000252792"/>
    </source>
</evidence>
<organism evidence="1 2">
    <name type="scientific">Marinomonas rhizomae</name>
    <dbReference type="NCBI Taxonomy" id="491948"/>
    <lineage>
        <taxon>Bacteria</taxon>
        <taxon>Pseudomonadati</taxon>
        <taxon>Pseudomonadota</taxon>
        <taxon>Gammaproteobacteria</taxon>
        <taxon>Oceanospirillales</taxon>
        <taxon>Oceanospirillaceae</taxon>
        <taxon>Marinomonas</taxon>
    </lineage>
</organism>
<sequence>MMSCFVYDVEILMQSNLVCRDLSCFLKGSSHGFPSLGIRTSLFLVFSVRIDDLPLEGFSLSFI</sequence>
<keyword evidence="2" id="KW-1185">Reference proteome</keyword>